<keyword evidence="3" id="KW-1185">Reference proteome</keyword>
<dbReference type="RefSeq" id="WP_136392766.1">
    <property type="nucleotide sequence ID" value="NZ_SSND01000001.1"/>
</dbReference>
<keyword evidence="1" id="KW-0812">Transmembrane</keyword>
<protein>
    <submittedName>
        <fullName evidence="2">Uncharacterized protein</fullName>
    </submittedName>
</protein>
<reference evidence="2 3" key="1">
    <citation type="submission" date="2019-04" db="EMBL/GenBank/DDBJ databases">
        <title>Draft genome sequence of Gemmobacter aestuarii sp. nov.</title>
        <authorList>
            <person name="Hameed A."/>
            <person name="Lin S.-Y."/>
            <person name="Shahina M."/>
            <person name="Lai W.-A."/>
            <person name="Young C.-C."/>
        </authorList>
    </citation>
    <scope>NUCLEOTIDE SEQUENCE [LARGE SCALE GENOMIC DNA]</scope>
    <source>
        <strain evidence="2 3">CC-PW-75</strain>
    </source>
</reference>
<evidence type="ECO:0000313" key="3">
    <source>
        <dbReference type="Proteomes" id="UP000309450"/>
    </source>
</evidence>
<dbReference type="EMBL" id="SSND01000001">
    <property type="protein sequence ID" value="THD84385.1"/>
    <property type="molecule type" value="Genomic_DNA"/>
</dbReference>
<comment type="caution">
    <text evidence="2">The sequence shown here is derived from an EMBL/GenBank/DDBJ whole genome shotgun (WGS) entry which is preliminary data.</text>
</comment>
<feature type="transmembrane region" description="Helical" evidence="1">
    <location>
        <begin position="167"/>
        <end position="188"/>
    </location>
</feature>
<name>A0A4S3MRE9_9RHOB</name>
<evidence type="ECO:0000313" key="2">
    <source>
        <dbReference type="EMBL" id="THD84385.1"/>
    </source>
</evidence>
<organism evidence="2 3">
    <name type="scientific">Aliigemmobacter aestuarii</name>
    <dbReference type="NCBI Taxonomy" id="1445661"/>
    <lineage>
        <taxon>Bacteria</taxon>
        <taxon>Pseudomonadati</taxon>
        <taxon>Pseudomonadota</taxon>
        <taxon>Alphaproteobacteria</taxon>
        <taxon>Rhodobacterales</taxon>
        <taxon>Paracoccaceae</taxon>
        <taxon>Aliigemmobacter</taxon>
    </lineage>
</organism>
<accession>A0A4S3MRE9</accession>
<gene>
    <name evidence="2" type="ORF">E7811_01115</name>
</gene>
<dbReference type="Proteomes" id="UP000309450">
    <property type="component" value="Unassembled WGS sequence"/>
</dbReference>
<feature type="transmembrane region" description="Helical" evidence="1">
    <location>
        <begin position="200"/>
        <end position="222"/>
    </location>
</feature>
<sequence length="224" mass="24782">MCKVEPIIRNEFLGASVQPIDVHFRTFQEPRLHLALPEMQPEAEVIRLAPRRAPVARKIVLANGTEGSTAIVALPVEAPEETPRNRPARTRRQTAARAARRDILAIRRARVQHRLAAVTRDADRPAHRYDPALMELDRVQDMRSALYPEVDPAEERRNRRNRLAARAMNAALCVVALPVGLALLVHSARRGEDLRLSSRLTAVTAVGLAAVHQGLTGTLGTLPI</sequence>
<keyword evidence="1" id="KW-0472">Membrane</keyword>
<dbReference type="AlphaFoldDB" id="A0A4S3MRE9"/>
<proteinExistence type="predicted"/>
<keyword evidence="1" id="KW-1133">Transmembrane helix</keyword>
<evidence type="ECO:0000256" key="1">
    <source>
        <dbReference type="SAM" id="Phobius"/>
    </source>
</evidence>